<proteinExistence type="predicted"/>
<sequence>MSVSGIGGGISPLRGMEGVQAGGALGEHKVEQIENTRAEPRQTSIGSKIAAFFKGIGAFFANLKAEHNEAKAARKEAKAERAVTANAKAFAEGLAAPTPTASSAAFTKVMTLSVQRHGPEEGMTVALGKIMDAIDAMPDPGRTIAENHLKNFNEAGGIAAALTATFDASIARALEQDSTLRGYGLPGTLSGTDDLEGKREAFVDQLAAFGDALAAARERQEQMDHPITALVEGQMDGVLFDKLDQVFAKKFADENTKFIKAVNDWKGVIEGGDATLARDGFEALMDRFVRDTGSTQVDVTDQVMARLKAVADGAQPLTQDVFDDAVTWLASSLIHDQGAIREFRDDPAVRAYVHYGKTGE</sequence>
<name>A0AA48KHF2_9RHOB</name>
<keyword evidence="2" id="KW-1185">Reference proteome</keyword>
<gene>
    <name evidence="1" type="ORF">MACH21_07740</name>
</gene>
<accession>A0AA48KHF2</accession>
<evidence type="ECO:0000313" key="2">
    <source>
        <dbReference type="Proteomes" id="UP001337723"/>
    </source>
</evidence>
<protein>
    <submittedName>
        <fullName evidence="1">Uncharacterized protein</fullName>
    </submittedName>
</protein>
<dbReference type="EMBL" id="AP027266">
    <property type="protein sequence ID" value="BDW84597.1"/>
    <property type="molecule type" value="Genomic_DNA"/>
</dbReference>
<dbReference type="KEGG" id="rmai:MACH21_07740"/>
<reference evidence="1 2" key="1">
    <citation type="submission" date="2023-01" db="EMBL/GenBank/DDBJ databases">
        <title>Complete genome sequence of Roseicyclus marinus strain Dej080120_10.</title>
        <authorList>
            <person name="Ueki S."/>
            <person name="Maruyama F."/>
        </authorList>
    </citation>
    <scope>NUCLEOTIDE SEQUENCE [LARGE SCALE GENOMIC DNA]</scope>
    <source>
        <strain evidence="1 2">Dej080120_10</strain>
    </source>
</reference>
<organism evidence="1 2">
    <name type="scientific">Roseicyclus marinus</name>
    <dbReference type="NCBI Taxonomy" id="2161673"/>
    <lineage>
        <taxon>Bacteria</taxon>
        <taxon>Pseudomonadati</taxon>
        <taxon>Pseudomonadota</taxon>
        <taxon>Alphaproteobacteria</taxon>
        <taxon>Rhodobacterales</taxon>
        <taxon>Roseobacteraceae</taxon>
        <taxon>Roseicyclus</taxon>
    </lineage>
</organism>
<dbReference type="Proteomes" id="UP001337723">
    <property type="component" value="Chromosome"/>
</dbReference>
<dbReference type="AlphaFoldDB" id="A0AA48KHF2"/>
<evidence type="ECO:0000313" key="1">
    <source>
        <dbReference type="EMBL" id="BDW84597.1"/>
    </source>
</evidence>